<reference evidence="3" key="1">
    <citation type="submission" date="2020-05" db="UniProtKB">
        <authorList>
            <consortium name="EnsemblMetazoa"/>
        </authorList>
    </citation>
    <scope>IDENTIFICATION</scope>
    <source>
        <strain evidence="3">Jacobina</strain>
    </source>
</reference>
<dbReference type="VEuPathDB" id="VectorBase:LLOJ003568"/>
<evidence type="ECO:0000256" key="2">
    <source>
        <dbReference type="SAM" id="SignalP"/>
    </source>
</evidence>
<feature type="chain" id="PRO_5008407055" evidence="2">
    <location>
        <begin position="18"/>
        <end position="116"/>
    </location>
</feature>
<organism evidence="3 4">
    <name type="scientific">Lutzomyia longipalpis</name>
    <name type="common">Sand fly</name>
    <dbReference type="NCBI Taxonomy" id="7200"/>
    <lineage>
        <taxon>Eukaryota</taxon>
        <taxon>Metazoa</taxon>
        <taxon>Ecdysozoa</taxon>
        <taxon>Arthropoda</taxon>
        <taxon>Hexapoda</taxon>
        <taxon>Insecta</taxon>
        <taxon>Pterygota</taxon>
        <taxon>Neoptera</taxon>
        <taxon>Endopterygota</taxon>
        <taxon>Diptera</taxon>
        <taxon>Nematocera</taxon>
        <taxon>Psychodoidea</taxon>
        <taxon>Psychodidae</taxon>
        <taxon>Lutzomyia</taxon>
        <taxon>Lutzomyia</taxon>
    </lineage>
</organism>
<name>A0A1B0EXD0_LUTLO</name>
<keyword evidence="4" id="KW-1185">Reference proteome</keyword>
<sequence length="116" mass="12678">MIKFIAILALIAVCAHAYPAEEPAANVEIHPREVAPEQSDVAVAPEGEEEGKDGLNPSESAWGWGGYGGWRGGWGGGWGGYGGWGGGYGWGGRGYGGWRRGWGWGYPRHYYRSWYW</sequence>
<proteinExistence type="predicted"/>
<dbReference type="VEuPathDB" id="VectorBase:LLONM1_000067"/>
<dbReference type="Proteomes" id="UP000092461">
    <property type="component" value="Unassembled WGS sequence"/>
</dbReference>
<feature type="region of interest" description="Disordered" evidence="1">
    <location>
        <begin position="29"/>
        <end position="60"/>
    </location>
</feature>
<accession>A0A1B0EXD0</accession>
<dbReference type="EMBL" id="AJWK01011406">
    <property type="status" value="NOT_ANNOTATED_CDS"/>
    <property type="molecule type" value="Genomic_DNA"/>
</dbReference>
<evidence type="ECO:0000313" key="4">
    <source>
        <dbReference type="Proteomes" id="UP000092461"/>
    </source>
</evidence>
<dbReference type="EnsemblMetazoa" id="LLOJ003568-RA">
    <property type="protein sequence ID" value="LLOJ003568-PA"/>
    <property type="gene ID" value="LLOJ003568"/>
</dbReference>
<evidence type="ECO:0000256" key="1">
    <source>
        <dbReference type="SAM" id="MobiDB-lite"/>
    </source>
</evidence>
<protein>
    <submittedName>
        <fullName evidence="3">Uncharacterized protein</fullName>
    </submittedName>
</protein>
<dbReference type="AlphaFoldDB" id="A0A1B0EXD0"/>
<keyword evidence="2" id="KW-0732">Signal</keyword>
<feature type="signal peptide" evidence="2">
    <location>
        <begin position="1"/>
        <end position="17"/>
    </location>
</feature>
<evidence type="ECO:0000313" key="3">
    <source>
        <dbReference type="EnsemblMetazoa" id="LLOJ003568-PA"/>
    </source>
</evidence>